<sequence length="212" mass="23852">MDHRSGRLRWRAKALAVALMASLAATGAFAWKSGAEPSDPPTNDQLIRPLPPIVARPTNWAPKFPFPYDQTRNQVTPADILAEAEMCQWFTAQYQIINDQIERVQFNRIGPNGSDWDYGANGVKQQVDVVTANIDQSVGFLAPRAQALTQRQDFAGDNYFPLYQGQAFYGLWQELSNVSNGIKARQPDWFTGPSYLRVKRLASEIHRSHVCD</sequence>
<gene>
    <name evidence="2" type="ORF">AWB90_21140</name>
</gene>
<comment type="caution">
    <text evidence="2">The sequence shown here is derived from an EMBL/GenBank/DDBJ whole genome shotgun (WGS) entry which is preliminary data.</text>
</comment>
<feature type="signal peptide" evidence="1">
    <location>
        <begin position="1"/>
        <end position="30"/>
    </location>
</feature>
<evidence type="ECO:0000313" key="3">
    <source>
        <dbReference type="Proteomes" id="UP000193285"/>
    </source>
</evidence>
<dbReference type="EMBL" id="LQPN01000063">
    <property type="protein sequence ID" value="ORW41777.1"/>
    <property type="molecule type" value="Genomic_DNA"/>
</dbReference>
<name>A0A1X2A6I5_9MYCO</name>
<dbReference type="RefSeq" id="WP_085245873.1">
    <property type="nucleotide sequence ID" value="NZ_LQPN01000063.1"/>
</dbReference>
<protein>
    <submittedName>
        <fullName evidence="2">Uncharacterized protein</fullName>
    </submittedName>
</protein>
<dbReference type="Proteomes" id="UP000193285">
    <property type="component" value="Unassembled WGS sequence"/>
</dbReference>
<dbReference type="AlphaFoldDB" id="A0A1X2A6I5"/>
<reference evidence="2 3" key="1">
    <citation type="journal article" date="2015" name="Emerg. Microbes Infect.">
        <title>Characterization of 17 strains belonging to the Mycobacterium simiae complex and description of Mycobacterium paraense sp. nov.</title>
        <authorList>
            <person name="Fusco da Costa A.R."/>
            <person name="Fedrizzi T."/>
            <person name="Lopes M.L."/>
            <person name="Pecorari M."/>
            <person name="Oliveira da Costa W.L."/>
            <person name="Giacobazzi E."/>
            <person name="da Costa Bahia J.R."/>
            <person name="De Sanctis V."/>
            <person name="Batista Lima K.V."/>
            <person name="Bertorelli R."/>
            <person name="Grottola A."/>
            <person name="Fabio A."/>
            <person name="Mariottini A."/>
            <person name="Ferretti P."/>
            <person name="Di Leva F."/>
            <person name="Fregni Serpini G."/>
            <person name="Tagliazucchi S."/>
            <person name="Rumpianesi F."/>
            <person name="Jousson O."/>
            <person name="Segata N."/>
            <person name="Tortoli E."/>
        </authorList>
    </citation>
    <scope>NUCLEOTIDE SEQUENCE [LARGE SCALE GENOMIC DNA]</scope>
    <source>
        <strain evidence="2 3">IEC33</strain>
    </source>
</reference>
<evidence type="ECO:0000256" key="1">
    <source>
        <dbReference type="SAM" id="SignalP"/>
    </source>
</evidence>
<feature type="chain" id="PRO_5010853001" evidence="1">
    <location>
        <begin position="31"/>
        <end position="212"/>
    </location>
</feature>
<proteinExistence type="predicted"/>
<organism evidence="2 3">
    <name type="scientific">Mycobacterium paraense</name>
    <dbReference type="NCBI Taxonomy" id="767916"/>
    <lineage>
        <taxon>Bacteria</taxon>
        <taxon>Bacillati</taxon>
        <taxon>Actinomycetota</taxon>
        <taxon>Actinomycetes</taxon>
        <taxon>Mycobacteriales</taxon>
        <taxon>Mycobacteriaceae</taxon>
        <taxon>Mycobacterium</taxon>
        <taxon>Mycobacterium simiae complex</taxon>
    </lineage>
</organism>
<evidence type="ECO:0000313" key="2">
    <source>
        <dbReference type="EMBL" id="ORW41777.1"/>
    </source>
</evidence>
<keyword evidence="1" id="KW-0732">Signal</keyword>
<accession>A0A1X2A6I5</accession>